<proteinExistence type="predicted"/>
<dbReference type="EMBL" id="KZ679126">
    <property type="protein sequence ID" value="PTB81660.1"/>
    <property type="molecule type" value="Genomic_DNA"/>
</dbReference>
<keyword evidence="2" id="KW-1185">Reference proteome</keyword>
<organism evidence="1 2">
    <name type="scientific">Trichoderma longibrachiatum ATCC 18648</name>
    <dbReference type="NCBI Taxonomy" id="983965"/>
    <lineage>
        <taxon>Eukaryota</taxon>
        <taxon>Fungi</taxon>
        <taxon>Dikarya</taxon>
        <taxon>Ascomycota</taxon>
        <taxon>Pezizomycotina</taxon>
        <taxon>Sordariomycetes</taxon>
        <taxon>Hypocreomycetidae</taxon>
        <taxon>Hypocreales</taxon>
        <taxon>Hypocreaceae</taxon>
        <taxon>Trichoderma</taxon>
    </lineage>
</organism>
<reference evidence="1 2" key="1">
    <citation type="submission" date="2016-07" db="EMBL/GenBank/DDBJ databases">
        <title>Multiple horizontal gene transfer events from other fungi enriched the ability of initially mycotrophic Trichoderma (Ascomycota) to feed on dead plant biomass.</title>
        <authorList>
            <consortium name="DOE Joint Genome Institute"/>
            <person name="Aerts A."/>
            <person name="Atanasova L."/>
            <person name="Chenthamara K."/>
            <person name="Zhang J."/>
            <person name="Grujic M."/>
            <person name="Henrissat B."/>
            <person name="Kuo A."/>
            <person name="Salamov A."/>
            <person name="Lipzen A."/>
            <person name="Labutti K."/>
            <person name="Barry K."/>
            <person name="Miao Y."/>
            <person name="Rahimi M.J."/>
            <person name="Shen Q."/>
            <person name="Grigoriev I.V."/>
            <person name="Kubicek C.P."/>
            <person name="Druzhinina I.S."/>
        </authorList>
    </citation>
    <scope>NUCLEOTIDE SEQUENCE [LARGE SCALE GENOMIC DNA]</scope>
    <source>
        <strain evidence="1 2">ATCC 18648</strain>
    </source>
</reference>
<dbReference type="Proteomes" id="UP000240760">
    <property type="component" value="Unassembled WGS sequence"/>
</dbReference>
<protein>
    <submittedName>
        <fullName evidence="1">Uncharacterized protein</fullName>
    </submittedName>
</protein>
<evidence type="ECO:0000313" key="2">
    <source>
        <dbReference type="Proteomes" id="UP000240760"/>
    </source>
</evidence>
<accession>A0A2T4CJC1</accession>
<name>A0A2T4CJC1_TRILO</name>
<dbReference type="STRING" id="983965.A0A2T4CJC1"/>
<evidence type="ECO:0000313" key="1">
    <source>
        <dbReference type="EMBL" id="PTB81660.1"/>
    </source>
</evidence>
<gene>
    <name evidence="1" type="ORF">M440DRAFT_1021072</name>
</gene>
<dbReference type="AlphaFoldDB" id="A0A2T4CJC1"/>
<sequence>MSGLHDILSPLTLAWGNLGIEHPVDLAARAGKLEGLWDDDYDPYTDFVGASGDTMGISTLFFMAKYPSETLSAMEAFYKDKGVKIWQLRSLLIKDAAREIEWSSHFGAAEAQLLRFLLT</sequence>